<keyword evidence="8" id="KW-0325">Glycoprotein</keyword>
<dbReference type="SUPFAM" id="SSF48239">
    <property type="entry name" value="Terpenoid cyclases/Protein prenyltransferases"/>
    <property type="match status" value="1"/>
</dbReference>
<dbReference type="Pfam" id="PF07677">
    <property type="entry name" value="A2M_recep"/>
    <property type="match status" value="1"/>
</dbReference>
<dbReference type="SMART" id="SM01361">
    <property type="entry name" value="A2M_recep"/>
    <property type="match status" value="1"/>
</dbReference>
<feature type="chain" id="PRO_5029727097" evidence="9">
    <location>
        <begin position="17"/>
        <end position="1469"/>
    </location>
</feature>
<feature type="domain" description="Alpha-2-macroglobulin bait region" evidence="10">
    <location>
        <begin position="464"/>
        <end position="611"/>
    </location>
</feature>
<dbReference type="FunFam" id="1.50.10.20:FF:000001">
    <property type="entry name" value="CD109 isoform 1"/>
    <property type="match status" value="1"/>
</dbReference>
<dbReference type="PANTHER" id="PTHR11412">
    <property type="entry name" value="MACROGLOBULIN / COMPLEMENT"/>
    <property type="match status" value="1"/>
</dbReference>
<dbReference type="CDD" id="cd02897">
    <property type="entry name" value="A2M_2"/>
    <property type="match status" value="1"/>
</dbReference>
<dbReference type="InterPro" id="IPR009048">
    <property type="entry name" value="A-macroglobulin_rcpt-bd"/>
</dbReference>
<evidence type="ECO:0000256" key="2">
    <source>
        <dbReference type="ARBA" id="ARBA00010952"/>
    </source>
</evidence>
<dbReference type="Gene3D" id="2.60.40.10">
    <property type="entry name" value="Immunoglobulins"/>
    <property type="match status" value="2"/>
</dbReference>
<evidence type="ECO:0000256" key="1">
    <source>
        <dbReference type="ARBA" id="ARBA00004613"/>
    </source>
</evidence>
<feature type="non-terminal residue" evidence="13">
    <location>
        <position position="1469"/>
    </location>
</feature>
<feature type="domain" description="Alpha-2-macroglobulin" evidence="11">
    <location>
        <begin position="743"/>
        <end position="833"/>
    </location>
</feature>
<dbReference type="Pfam" id="PF07703">
    <property type="entry name" value="A2M_BRD"/>
    <property type="match status" value="1"/>
</dbReference>
<name>A0A7L0KE18_CHATO</name>
<dbReference type="InterPro" id="IPR014756">
    <property type="entry name" value="Ig_E-set"/>
</dbReference>
<keyword evidence="7" id="KW-1015">Disulfide bond</keyword>
<dbReference type="Gene3D" id="2.20.130.20">
    <property type="match status" value="2"/>
</dbReference>
<keyword evidence="3" id="KW-0964">Secreted</keyword>
<dbReference type="GO" id="GO:0004867">
    <property type="term" value="F:serine-type endopeptidase inhibitor activity"/>
    <property type="evidence" value="ECO:0007669"/>
    <property type="project" value="UniProtKB-KW"/>
</dbReference>
<dbReference type="InterPro" id="IPR001599">
    <property type="entry name" value="Macroglobln_a2"/>
</dbReference>
<dbReference type="InterPro" id="IPR011626">
    <property type="entry name" value="Alpha-macroglobulin_TED"/>
</dbReference>
<dbReference type="SMART" id="SM01360">
    <property type="entry name" value="A2M"/>
    <property type="match status" value="1"/>
</dbReference>
<dbReference type="Pfam" id="PF07678">
    <property type="entry name" value="TED_complement"/>
    <property type="match status" value="1"/>
</dbReference>
<dbReference type="InterPro" id="IPR013783">
    <property type="entry name" value="Ig-like_fold"/>
</dbReference>
<dbReference type="InterPro" id="IPR047565">
    <property type="entry name" value="Alpha-macroglob_thiol-ester_cl"/>
</dbReference>
<dbReference type="PANTHER" id="PTHR11412:SF173">
    <property type="entry name" value="OVOSTATIN"/>
    <property type="match status" value="1"/>
</dbReference>
<dbReference type="InterPro" id="IPR019742">
    <property type="entry name" value="MacrogloblnA2_CS"/>
</dbReference>
<evidence type="ECO:0000256" key="7">
    <source>
        <dbReference type="ARBA" id="ARBA00023157"/>
    </source>
</evidence>
<evidence type="ECO:0000256" key="8">
    <source>
        <dbReference type="ARBA" id="ARBA00023180"/>
    </source>
</evidence>
<dbReference type="InterPro" id="IPR050473">
    <property type="entry name" value="A2M/Complement_sys"/>
</dbReference>
<dbReference type="InterPro" id="IPR008930">
    <property type="entry name" value="Terpenoid_cyclase/PrenylTrfase"/>
</dbReference>
<evidence type="ECO:0000256" key="9">
    <source>
        <dbReference type="SAM" id="SignalP"/>
    </source>
</evidence>
<comment type="similarity">
    <text evidence="2">Belongs to the protease inhibitor I39 (alpha-2-macroglobulin) family.</text>
</comment>
<dbReference type="SUPFAM" id="SSF81296">
    <property type="entry name" value="E set domains"/>
    <property type="match status" value="1"/>
</dbReference>
<comment type="subcellular location">
    <subcellularLocation>
        <location evidence="1">Secreted</location>
    </subcellularLocation>
</comment>
<dbReference type="SMART" id="SM01359">
    <property type="entry name" value="A2M_N_2"/>
    <property type="match status" value="1"/>
</dbReference>
<dbReference type="SUPFAM" id="SSF49410">
    <property type="entry name" value="Alpha-macroglobulin receptor domain"/>
    <property type="match status" value="1"/>
</dbReference>
<protein>
    <submittedName>
        <fullName evidence="13">OVOS protein</fullName>
    </submittedName>
</protein>
<dbReference type="GO" id="GO:0005615">
    <property type="term" value="C:extracellular space"/>
    <property type="evidence" value="ECO:0007669"/>
    <property type="project" value="InterPro"/>
</dbReference>
<evidence type="ECO:0000256" key="4">
    <source>
        <dbReference type="ARBA" id="ARBA00022690"/>
    </source>
</evidence>
<keyword evidence="5 9" id="KW-0732">Signal</keyword>
<dbReference type="FunFam" id="2.60.40.1930:FF:000001">
    <property type="entry name" value="CD109 isoform 3"/>
    <property type="match status" value="1"/>
</dbReference>
<dbReference type="InterPro" id="IPR040839">
    <property type="entry name" value="MG4"/>
</dbReference>
<keyword evidence="14" id="KW-1185">Reference proteome</keyword>
<accession>A0A7L0KE18</accession>
<dbReference type="Pfam" id="PF17789">
    <property type="entry name" value="MG4"/>
    <property type="match status" value="1"/>
</dbReference>
<dbReference type="Gene3D" id="1.50.10.20">
    <property type="match status" value="1"/>
</dbReference>
<dbReference type="Gene3D" id="2.60.120.1540">
    <property type="match status" value="1"/>
</dbReference>
<evidence type="ECO:0000256" key="6">
    <source>
        <dbReference type="ARBA" id="ARBA00022900"/>
    </source>
</evidence>
<feature type="non-terminal residue" evidence="13">
    <location>
        <position position="1"/>
    </location>
</feature>
<dbReference type="InterPro" id="IPR011625">
    <property type="entry name" value="A2M_N_BRD"/>
</dbReference>
<dbReference type="Pfam" id="PF01835">
    <property type="entry name" value="MG2"/>
    <property type="match status" value="1"/>
</dbReference>
<dbReference type="Proteomes" id="UP000537522">
    <property type="component" value="Unassembled WGS sequence"/>
</dbReference>
<evidence type="ECO:0000259" key="11">
    <source>
        <dbReference type="SMART" id="SM01360"/>
    </source>
</evidence>
<evidence type="ECO:0000259" key="12">
    <source>
        <dbReference type="SMART" id="SM01361"/>
    </source>
</evidence>
<dbReference type="InterPro" id="IPR036595">
    <property type="entry name" value="A-macroglobulin_rcpt-bd_sf"/>
</dbReference>
<feature type="domain" description="Alpha-macroglobulin receptor-binding" evidence="12">
    <location>
        <begin position="1372"/>
        <end position="1460"/>
    </location>
</feature>
<sequence>LWCLSCLLSASSMTELSHLVLPSCSQYVLLVPTVVRSDSPQTACVQFHSLREPLSLSVVLEYSNIQTTLFEEFVTKNDFFKCCEFKVPPAASDPLAFISFSAKGTTVNLAERRSVAIENVDNTLFIQTDKSIYKPGQKVMVRVVSLDSQFRPVQETVSMNDKNFDISFFSALQDPEQNQIFQWLDVASTHGIVQLSFPLIQEPILGSYHIIVEKKSGDKEYHFFMVEEYVLPKFEVTTSVPRRISFFDEEIRVNVCASYTYGQPVQGNAQINVCQEHFYNPRCKQNQKPTCEAVTGLLGNNGCFSTAISTKTFQLYRSYARMYARFNVETIVTENGTGIQMKDYDYVAVNQENDRVMFKNMDQYYKRGIPYFGEITVTNVDGKPVANRIVLLEVNGEYQANYTTDKNGTAAFSIDTSNFFDPSFKLRARQASDDCADFFMWRNDDEPQALFFVRRFYSRTNSFVRIEPVEEKLSCGQQRMINIHYVLNRKGYRNATHTNFYYVVMAKGKIVLSGQKQVSISRAPRGTFSITLTVTEMIAPSARLLLYTVHPHGEIVADSTWIRSDICFKNKLQLEFSEKQGLPGSNISLHLEAAANSYCALRAVDQSVFLLQPERELSAESVYYRLRLSDLYGYYYNGLNLQDDKTEECTPVKTTFFDGLYYEPVNVSHDGDVYRIFRDMGLKVFTNSVLRKPVLCNEDRSDQEDNHIYLDHGVSGGGAYATDESRITSSGLVNTVRKYFPETWIWDLIHTDSSGEANVFYTIPDTITEWKASAFCLHDDAGFGISSPISLTAFQPFFVDLTLPYSIIRGEKFNLIANVFNYLNKCIQISAILAESSDYKAEVLSPEGSTARVCANERKTYVWAVSPLRLGKVVKFTITAEAKLNTRAAGNSTSPEEEAIRRDTLIQTLLVEPEGIKKELTQSSLICTKGKTVSEPVSLNLPRNLVEGSARAYFSVIGDILGTALRNMENLLHMPYGCGEQNMALFTPNIYALDYLNKTGQLTEEIRVKGTGYLITGYQKQLSYKHRDGSYSSFGTRDREGSVWLTAFVYKSFAQARRYIYIDNNVQSQTLIWLASKQKSDGCFENAGSHFNNALKGGEEGEYSLTAYVVAALLEAGHSVEHPVVQNGMSCLETAFSNGVHNLYNQALLAYVYGLADKEERYQFFLEKLDKRATRDGGSVHWQRENKPPAEHFPAFYSRAPSAEIEMTSYVLLALLNKAELTADDLSYISHIVYWLVKQQNPYGGFSSSQDTVVALQALAQYGYLTFSKKSHNTIKVSFMQFPSKAFQVNDKNRFLLQQASLPTVPGNYSVEVNGTGCVYLQTTLRYNIHLPNKVAGFSLSIQPANVSCTSNFPPKFDLVLSASYTGNRSVSNMAIIDVKMLSGFVPDRSSLKKLQYQDSVVDRVDTKNNHIFFYLQKLSHKEISFSFSVEQSLPVSNNKPAPVHIYDYYETDEYAVAEYKTPCSTSSN</sequence>
<evidence type="ECO:0000259" key="10">
    <source>
        <dbReference type="SMART" id="SM01359"/>
    </source>
</evidence>
<comment type="caution">
    <text evidence="13">The sequence shown here is derived from an EMBL/GenBank/DDBJ whole genome shotgun (WGS) entry which is preliminary data.</text>
</comment>
<dbReference type="EMBL" id="VXAL01017336">
    <property type="protein sequence ID" value="NXK55256.1"/>
    <property type="molecule type" value="Genomic_DNA"/>
</dbReference>
<feature type="signal peptide" evidence="9">
    <location>
        <begin position="1"/>
        <end position="16"/>
    </location>
</feature>
<keyword evidence="4" id="KW-0646">Protease inhibitor</keyword>
<dbReference type="Pfam" id="PF17791">
    <property type="entry name" value="MG3"/>
    <property type="match status" value="1"/>
</dbReference>
<dbReference type="InterPro" id="IPR041555">
    <property type="entry name" value="MG3"/>
</dbReference>
<proteinExistence type="inferred from homology"/>
<evidence type="ECO:0000256" key="3">
    <source>
        <dbReference type="ARBA" id="ARBA00022525"/>
    </source>
</evidence>
<gene>
    <name evidence="13" type="primary">Ovos_1</name>
    <name evidence="13" type="ORF">CHATOR_R02331</name>
</gene>
<dbReference type="InterPro" id="IPR002890">
    <property type="entry name" value="MG2"/>
</dbReference>
<organism evidence="13 14">
    <name type="scientific">Chauna torquata</name>
    <name type="common">Southern screamer</name>
    <dbReference type="NCBI Taxonomy" id="30388"/>
    <lineage>
        <taxon>Eukaryota</taxon>
        <taxon>Metazoa</taxon>
        <taxon>Chordata</taxon>
        <taxon>Craniata</taxon>
        <taxon>Vertebrata</taxon>
        <taxon>Euteleostomi</taxon>
        <taxon>Archelosauria</taxon>
        <taxon>Archosauria</taxon>
        <taxon>Dinosauria</taxon>
        <taxon>Saurischia</taxon>
        <taxon>Theropoda</taxon>
        <taxon>Coelurosauria</taxon>
        <taxon>Aves</taxon>
        <taxon>Neognathae</taxon>
        <taxon>Galloanserae</taxon>
        <taxon>Anseriformes</taxon>
        <taxon>Anhimidae</taxon>
        <taxon>Chauna</taxon>
    </lineage>
</organism>
<dbReference type="SMART" id="SM01419">
    <property type="entry name" value="Thiol-ester_cl"/>
    <property type="match status" value="1"/>
</dbReference>
<dbReference type="InterPro" id="IPR041813">
    <property type="entry name" value="A2M_TED"/>
</dbReference>
<keyword evidence="6" id="KW-0722">Serine protease inhibitor</keyword>
<evidence type="ECO:0000256" key="5">
    <source>
        <dbReference type="ARBA" id="ARBA00022729"/>
    </source>
</evidence>
<dbReference type="PROSITE" id="PS00477">
    <property type="entry name" value="ALPHA_2_MACROGLOBULIN"/>
    <property type="match status" value="1"/>
</dbReference>
<dbReference type="Pfam" id="PF00207">
    <property type="entry name" value="A2M"/>
    <property type="match status" value="1"/>
</dbReference>
<dbReference type="Gene3D" id="2.60.40.690">
    <property type="entry name" value="Alpha-macroglobulin, receptor-binding domain"/>
    <property type="match status" value="1"/>
</dbReference>
<evidence type="ECO:0000313" key="14">
    <source>
        <dbReference type="Proteomes" id="UP000537522"/>
    </source>
</evidence>
<reference evidence="13 14" key="1">
    <citation type="submission" date="2019-09" db="EMBL/GenBank/DDBJ databases">
        <title>Bird 10,000 Genomes (B10K) Project - Family phase.</title>
        <authorList>
            <person name="Zhang G."/>
        </authorList>
    </citation>
    <scope>NUCLEOTIDE SEQUENCE [LARGE SCALE GENOMIC DNA]</scope>
    <source>
        <strain evidence="13">B10K-DU-011-36</strain>
        <tissue evidence="13">Muscle</tissue>
    </source>
</reference>
<dbReference type="Gene3D" id="2.60.40.1940">
    <property type="match status" value="1"/>
</dbReference>
<evidence type="ECO:0000313" key="13">
    <source>
        <dbReference type="EMBL" id="NXK55256.1"/>
    </source>
</evidence>
<dbReference type="Gene3D" id="2.60.40.1930">
    <property type="match status" value="2"/>
</dbReference>